<dbReference type="OrthoDB" id="368509at2"/>
<dbReference type="SUPFAM" id="SSF53807">
    <property type="entry name" value="Helical backbone' metal receptor"/>
    <property type="match status" value="1"/>
</dbReference>
<sequence length="265" mass="30242">MYIVCPNFYKAVSTNFSADMNLEEIIAAKPDVVFGSNEKYREMFTAVGIPFINCSFKTYDEMVRSVQLTAEVFGGEAVDIANRYTSYLKERLDWVAKRVGDIPEEKRTTVAHGNSIYELNFDGANTIIDEWIKYAGGINAAAEGMTGNLQTISMEQVLQWDPDVLITGKPKKQVDQVMSDPAWANLKAVKNGRVYSNPKGVFAWDRYGVESALQPQWCAKLLYPELFEDFDIAQELKNFYHTFFYYELSDQQAQMILNYETPKLD</sequence>
<feature type="domain" description="Fe/B12 periplasmic-binding" evidence="1">
    <location>
        <begin position="1"/>
        <end position="226"/>
    </location>
</feature>
<dbReference type="InterPro" id="IPR050902">
    <property type="entry name" value="ABC_Transporter_SBP"/>
</dbReference>
<dbReference type="PANTHER" id="PTHR30535">
    <property type="entry name" value="VITAMIN B12-BINDING PROTEIN"/>
    <property type="match status" value="1"/>
</dbReference>
<organism evidence="2 3">
    <name type="scientific">Treponema vincentii ATCC 35580</name>
    <dbReference type="NCBI Taxonomy" id="596324"/>
    <lineage>
        <taxon>Bacteria</taxon>
        <taxon>Pseudomonadati</taxon>
        <taxon>Spirochaetota</taxon>
        <taxon>Spirochaetia</taxon>
        <taxon>Spirochaetales</taxon>
        <taxon>Treponemataceae</taxon>
        <taxon>Treponema</taxon>
    </lineage>
</organism>
<comment type="caution">
    <text evidence="2">The sequence shown here is derived from an EMBL/GenBank/DDBJ whole genome shotgun (WGS) entry which is preliminary data.</text>
</comment>
<proteinExistence type="predicted"/>
<dbReference type="PANTHER" id="PTHR30535:SF34">
    <property type="entry name" value="MOLYBDATE-BINDING PROTEIN MOLA"/>
    <property type="match status" value="1"/>
</dbReference>
<dbReference type="InterPro" id="IPR002491">
    <property type="entry name" value="ABC_transptr_periplasmic_BD"/>
</dbReference>
<name>C8PQC5_9SPIR</name>
<reference evidence="2 3" key="1">
    <citation type="submission" date="2009-07" db="EMBL/GenBank/DDBJ databases">
        <authorList>
            <person name="Madupu R."/>
            <person name="Sebastian Y."/>
            <person name="Durkin A.S."/>
            <person name="Torralba M."/>
            <person name="Methe B."/>
            <person name="Sutton G.G."/>
            <person name="Strausberg R.L."/>
            <person name="Nelson K.E."/>
        </authorList>
    </citation>
    <scope>NUCLEOTIDE SEQUENCE [LARGE SCALE GENOMIC DNA]</scope>
    <source>
        <strain evidence="2 3">ATCC 35580</strain>
    </source>
</reference>
<evidence type="ECO:0000313" key="2">
    <source>
        <dbReference type="EMBL" id="EEV20280.1"/>
    </source>
</evidence>
<dbReference type="EMBL" id="ACYH01000037">
    <property type="protein sequence ID" value="EEV20280.1"/>
    <property type="molecule type" value="Genomic_DNA"/>
</dbReference>
<dbReference type="PROSITE" id="PS50983">
    <property type="entry name" value="FE_B12_PBP"/>
    <property type="match status" value="1"/>
</dbReference>
<evidence type="ECO:0000259" key="1">
    <source>
        <dbReference type="PROSITE" id="PS50983"/>
    </source>
</evidence>
<dbReference type="Gene3D" id="3.40.50.1980">
    <property type="entry name" value="Nitrogenase molybdenum iron protein domain"/>
    <property type="match status" value="2"/>
</dbReference>
<dbReference type="Gene3D" id="1.20.58.2180">
    <property type="match status" value="1"/>
</dbReference>
<dbReference type="Pfam" id="PF01497">
    <property type="entry name" value="Peripla_BP_2"/>
    <property type="match status" value="1"/>
</dbReference>
<evidence type="ECO:0000313" key="3">
    <source>
        <dbReference type="Proteomes" id="UP000004509"/>
    </source>
</evidence>
<dbReference type="AlphaFoldDB" id="C8PQC5"/>
<gene>
    <name evidence="2" type="ORF">TREVI0001_2027</name>
</gene>
<dbReference type="Proteomes" id="UP000004509">
    <property type="component" value="Unassembled WGS sequence"/>
</dbReference>
<dbReference type="STRING" id="596324.TREVI0001_2027"/>
<dbReference type="RefSeq" id="WP_006188780.1">
    <property type="nucleotide sequence ID" value="NZ_ACYH01000037.1"/>
</dbReference>
<accession>C8PQC5</accession>
<dbReference type="eggNOG" id="COG0614">
    <property type="taxonomic scope" value="Bacteria"/>
</dbReference>
<protein>
    <submittedName>
        <fullName evidence="2">Periplasmic binding protein</fullName>
    </submittedName>
</protein>